<proteinExistence type="inferred from homology"/>
<dbReference type="Pfam" id="PF00460">
    <property type="entry name" value="Flg_bb_rod"/>
    <property type="match status" value="1"/>
</dbReference>
<dbReference type="RefSeq" id="WP_192554365.1">
    <property type="nucleotide sequence ID" value="NZ_JACZZA010000001.1"/>
</dbReference>
<dbReference type="InterPro" id="IPR019776">
    <property type="entry name" value="Flagellar_basal_body_rod_CS"/>
</dbReference>
<dbReference type="InterPro" id="IPR001444">
    <property type="entry name" value="Flag_bb_rod_N"/>
</dbReference>
<evidence type="ECO:0000256" key="3">
    <source>
        <dbReference type="ARBA" id="ARBA00014376"/>
    </source>
</evidence>
<feature type="region of interest" description="Disordered" evidence="7">
    <location>
        <begin position="53"/>
        <end position="76"/>
    </location>
</feature>
<evidence type="ECO:0000259" key="8">
    <source>
        <dbReference type="Pfam" id="PF00460"/>
    </source>
</evidence>
<comment type="similarity">
    <text evidence="2 6">Belongs to the flagella basal body rod proteins family.</text>
</comment>
<evidence type="ECO:0000256" key="1">
    <source>
        <dbReference type="ARBA" id="ARBA00004117"/>
    </source>
</evidence>
<comment type="caution">
    <text evidence="9">The sequence shown here is derived from an EMBL/GenBank/DDBJ whole genome shotgun (WGS) entry which is preliminary data.</text>
</comment>
<name>A0ABR9G674_9GAMM</name>
<comment type="subunit">
    <text evidence="6">The basal body constitutes a major portion of the flagellar organelle and consists of a number of rings mounted on a central rod.</text>
</comment>
<sequence>MSNLLDNVFGLSSQALDVWQRRSEVIASNIANADTPNFQARDVDFRQVLQQAGGQSSNLPLDTPSPGQINTTSQSAEQLKYRVPLQPSMDGNTVDTQVEQASFASNMVHYQASLSFINSTIQTLRLAINGGGQS</sequence>
<evidence type="ECO:0000256" key="7">
    <source>
        <dbReference type="SAM" id="MobiDB-lite"/>
    </source>
</evidence>
<evidence type="ECO:0000256" key="6">
    <source>
        <dbReference type="PIRNR" id="PIRNR002889"/>
    </source>
</evidence>
<dbReference type="PANTHER" id="PTHR30435:SF12">
    <property type="entry name" value="FLAGELLAR BASAL BODY ROD PROTEIN FLGB"/>
    <property type="match status" value="1"/>
</dbReference>
<evidence type="ECO:0000313" key="9">
    <source>
        <dbReference type="EMBL" id="MBE1159547.1"/>
    </source>
</evidence>
<feature type="domain" description="Flagellar basal body rod protein N-terminal" evidence="8">
    <location>
        <begin position="20"/>
        <end position="39"/>
    </location>
</feature>
<evidence type="ECO:0000256" key="5">
    <source>
        <dbReference type="ARBA" id="ARBA00024934"/>
    </source>
</evidence>
<dbReference type="PIRSF" id="PIRSF002889">
    <property type="entry name" value="Rod_FlgB"/>
    <property type="match status" value="1"/>
</dbReference>
<keyword evidence="9" id="KW-0966">Cell projection</keyword>
<protein>
    <recommendedName>
        <fullName evidence="3 6">Flagellar basal body rod protein FlgB</fullName>
    </recommendedName>
</protein>
<dbReference type="Proteomes" id="UP000651010">
    <property type="component" value="Unassembled WGS sequence"/>
</dbReference>
<keyword evidence="9" id="KW-0969">Cilium</keyword>
<organism evidence="9 10">
    <name type="scientific">Dyella acidiphila</name>
    <dbReference type="NCBI Taxonomy" id="2775866"/>
    <lineage>
        <taxon>Bacteria</taxon>
        <taxon>Pseudomonadati</taxon>
        <taxon>Pseudomonadota</taxon>
        <taxon>Gammaproteobacteria</taxon>
        <taxon>Lysobacterales</taxon>
        <taxon>Rhodanobacteraceae</taxon>
        <taxon>Dyella</taxon>
    </lineage>
</organism>
<reference evidence="9 10" key="1">
    <citation type="submission" date="2020-09" db="EMBL/GenBank/DDBJ databases">
        <title>Dyella sp. 7MK23 isolated from forest soil.</title>
        <authorList>
            <person name="Fu J."/>
        </authorList>
    </citation>
    <scope>NUCLEOTIDE SEQUENCE [LARGE SCALE GENOMIC DNA]</scope>
    <source>
        <strain evidence="9 10">7MK23</strain>
    </source>
</reference>
<dbReference type="PROSITE" id="PS00588">
    <property type="entry name" value="FLAGELLA_BB_ROD"/>
    <property type="match status" value="1"/>
</dbReference>
<dbReference type="PANTHER" id="PTHR30435">
    <property type="entry name" value="FLAGELLAR PROTEIN"/>
    <property type="match status" value="1"/>
</dbReference>
<accession>A0ABR9G674</accession>
<evidence type="ECO:0000256" key="2">
    <source>
        <dbReference type="ARBA" id="ARBA00009677"/>
    </source>
</evidence>
<comment type="subcellular location">
    <subcellularLocation>
        <location evidence="1 6">Bacterial flagellum basal body</location>
    </subcellularLocation>
</comment>
<evidence type="ECO:0000313" key="10">
    <source>
        <dbReference type="Proteomes" id="UP000651010"/>
    </source>
</evidence>
<keyword evidence="10" id="KW-1185">Reference proteome</keyword>
<dbReference type="NCBIfam" id="TIGR01396">
    <property type="entry name" value="FlgB"/>
    <property type="match status" value="1"/>
</dbReference>
<keyword evidence="9" id="KW-0282">Flagellum</keyword>
<dbReference type="EMBL" id="JACZZA010000001">
    <property type="protein sequence ID" value="MBE1159547.1"/>
    <property type="molecule type" value="Genomic_DNA"/>
</dbReference>
<gene>
    <name evidence="9" type="primary">flgB</name>
    <name evidence="9" type="ORF">IGX34_04060</name>
</gene>
<dbReference type="InterPro" id="IPR006300">
    <property type="entry name" value="FlgB"/>
</dbReference>
<comment type="function">
    <text evidence="5 6">Structural component of flagellum, the bacterial motility apparatus. Part of the rod structure of flagellar basal body.</text>
</comment>
<keyword evidence="4 6" id="KW-0975">Bacterial flagellum</keyword>
<evidence type="ECO:0000256" key="4">
    <source>
        <dbReference type="ARBA" id="ARBA00023143"/>
    </source>
</evidence>